<dbReference type="GO" id="GO:0004049">
    <property type="term" value="F:anthranilate synthase activity"/>
    <property type="evidence" value="ECO:0007669"/>
    <property type="project" value="UniProtKB-EC"/>
</dbReference>
<keyword evidence="8" id="KW-0456">Lyase</keyword>
<evidence type="ECO:0000256" key="10">
    <source>
        <dbReference type="ARBA" id="ARBA00047683"/>
    </source>
</evidence>
<feature type="domain" description="Anthranilate synthase component I N-terminal" evidence="12">
    <location>
        <begin position="27"/>
        <end position="155"/>
    </location>
</feature>
<dbReference type="GO" id="GO:0009396">
    <property type="term" value="P:folic acid-containing compound biosynthetic process"/>
    <property type="evidence" value="ECO:0007669"/>
    <property type="project" value="InterPro"/>
</dbReference>
<evidence type="ECO:0000256" key="9">
    <source>
        <dbReference type="ARBA" id="ARBA00025634"/>
    </source>
</evidence>
<evidence type="ECO:0000256" key="4">
    <source>
        <dbReference type="ARBA" id="ARBA00020653"/>
    </source>
</evidence>
<dbReference type="InterPro" id="IPR006805">
    <property type="entry name" value="Anth_synth_I_N"/>
</dbReference>
<evidence type="ECO:0000256" key="2">
    <source>
        <dbReference type="ARBA" id="ARBA00011575"/>
    </source>
</evidence>
<keyword evidence="5 13" id="KW-0808">Transferase</keyword>
<gene>
    <name evidence="13" type="primary">pabB</name>
    <name evidence="13" type="ORF">F8R14_00925</name>
</gene>
<evidence type="ECO:0000256" key="8">
    <source>
        <dbReference type="ARBA" id="ARBA00023239"/>
    </source>
</evidence>
<evidence type="ECO:0000259" key="12">
    <source>
        <dbReference type="Pfam" id="PF04715"/>
    </source>
</evidence>
<dbReference type="EC" id="2.6.1.85" evidence="3"/>
<dbReference type="InterPro" id="IPR005802">
    <property type="entry name" value="ADC_synth_comp_1"/>
</dbReference>
<dbReference type="PANTHER" id="PTHR11236:SF48">
    <property type="entry name" value="ISOCHORISMATE SYNTHASE MENF"/>
    <property type="match status" value="1"/>
</dbReference>
<evidence type="ECO:0000259" key="11">
    <source>
        <dbReference type="Pfam" id="PF00425"/>
    </source>
</evidence>
<name>A0A833CCX3_9FIRM</name>
<dbReference type="PRINTS" id="PR00095">
    <property type="entry name" value="ANTSNTHASEI"/>
</dbReference>
<evidence type="ECO:0000313" key="14">
    <source>
        <dbReference type="Proteomes" id="UP000434554"/>
    </source>
</evidence>
<dbReference type="SUPFAM" id="SSF56322">
    <property type="entry name" value="ADC synthase"/>
    <property type="match status" value="1"/>
</dbReference>
<sequence>MSKSTVITITETISEPCVRRSTLPYTAAEIFALFAEEQNAAFLDSSLENNLGQYSIIGLVPYHEVNVEKGRLYVNGQYHPEKPETYLKTYLQNHQRKNDTNLPLTDGAIGYVTYDYGMVETGLTSRHETKIIMPDMKWIFYDFFIIEDLKEHTLWFIANGHTEPAPILLKKMEDLIAQRMANFQAPALTETYLLTIRPDCTPDEYTSALQKLIAYLIAGDVYVTNFTGTLTVDCACPAYTFFSRLRRDNPSPFGAYLQYGFYQIISASMERLLRIDNRHIETRPIKGTRRRGKTPAEDAALRAELAASQKDRSELLMIVDLERNDLNKICEPGSVAVPNLFSVEDYASVFHLVSAVTGTLRPEQTAIDALTALFPGGSITGAPKQRAMEIIDELESSRRQLYTGTIGYLSLDGNCDFNIVIRTAVHQDNKYYIGLGGGITAESDRNFEYEEIWQKAKALLTALKGDIFDYEPYL</sequence>
<organism evidence="13 14">
    <name type="scientific">Veillonella seminalis</name>
    <dbReference type="NCBI Taxonomy" id="1502943"/>
    <lineage>
        <taxon>Bacteria</taxon>
        <taxon>Bacillati</taxon>
        <taxon>Bacillota</taxon>
        <taxon>Negativicutes</taxon>
        <taxon>Veillonellales</taxon>
        <taxon>Veillonellaceae</taxon>
        <taxon>Veillonella</taxon>
    </lineage>
</organism>
<dbReference type="PANTHER" id="PTHR11236">
    <property type="entry name" value="AMINOBENZOATE/ANTHRANILATE SYNTHASE"/>
    <property type="match status" value="1"/>
</dbReference>
<keyword evidence="7" id="KW-0460">Magnesium</keyword>
<keyword evidence="13" id="KW-0032">Aminotransferase</keyword>
<keyword evidence="6" id="KW-0479">Metal-binding</keyword>
<dbReference type="Pfam" id="PF04715">
    <property type="entry name" value="Anth_synt_I_N"/>
    <property type="match status" value="1"/>
</dbReference>
<evidence type="ECO:0000256" key="7">
    <source>
        <dbReference type="ARBA" id="ARBA00022842"/>
    </source>
</evidence>
<dbReference type="InterPro" id="IPR015890">
    <property type="entry name" value="Chorismate_C"/>
</dbReference>
<proteinExistence type="predicted"/>
<evidence type="ECO:0000256" key="6">
    <source>
        <dbReference type="ARBA" id="ARBA00022723"/>
    </source>
</evidence>
<comment type="subunit">
    <text evidence="2">Heterotetramer consisting of two non-identical subunits: a beta subunit (TrpG) and a large alpha subunit (TrpE).</text>
</comment>
<protein>
    <recommendedName>
        <fullName evidence="4">Anthranilate synthase component 1</fullName>
        <ecNumber evidence="3">2.6.1.85</ecNumber>
    </recommendedName>
</protein>
<dbReference type="GO" id="GO:0000162">
    <property type="term" value="P:L-tryptophan biosynthetic process"/>
    <property type="evidence" value="ECO:0007669"/>
    <property type="project" value="TreeGrafter"/>
</dbReference>
<comment type="catalytic activity">
    <reaction evidence="10">
        <text>chorismate + L-glutamine = anthranilate + pyruvate + L-glutamate + H(+)</text>
        <dbReference type="Rhea" id="RHEA:21732"/>
        <dbReference type="ChEBI" id="CHEBI:15361"/>
        <dbReference type="ChEBI" id="CHEBI:15378"/>
        <dbReference type="ChEBI" id="CHEBI:16567"/>
        <dbReference type="ChEBI" id="CHEBI:29748"/>
        <dbReference type="ChEBI" id="CHEBI:29985"/>
        <dbReference type="ChEBI" id="CHEBI:58359"/>
        <dbReference type="EC" id="4.1.3.27"/>
    </reaction>
</comment>
<dbReference type="EMBL" id="WBKH01000001">
    <property type="protein sequence ID" value="KAB1480015.1"/>
    <property type="molecule type" value="Genomic_DNA"/>
</dbReference>
<dbReference type="GO" id="GO:0046820">
    <property type="term" value="F:4-amino-4-deoxychorismate synthase activity"/>
    <property type="evidence" value="ECO:0007669"/>
    <property type="project" value="UniProtKB-EC"/>
</dbReference>
<evidence type="ECO:0000256" key="5">
    <source>
        <dbReference type="ARBA" id="ARBA00022679"/>
    </source>
</evidence>
<feature type="domain" description="Chorismate-utilising enzyme C-terminal" evidence="11">
    <location>
        <begin position="203"/>
        <end position="455"/>
    </location>
</feature>
<evidence type="ECO:0000256" key="1">
    <source>
        <dbReference type="ARBA" id="ARBA00001946"/>
    </source>
</evidence>
<evidence type="ECO:0000256" key="3">
    <source>
        <dbReference type="ARBA" id="ARBA00013139"/>
    </source>
</evidence>
<dbReference type="InterPro" id="IPR005801">
    <property type="entry name" value="ADC_synthase"/>
</dbReference>
<dbReference type="AlphaFoldDB" id="A0A833CCX3"/>
<comment type="cofactor">
    <cofactor evidence="1">
        <name>Mg(2+)</name>
        <dbReference type="ChEBI" id="CHEBI:18420"/>
    </cofactor>
</comment>
<dbReference type="Pfam" id="PF00425">
    <property type="entry name" value="Chorismate_bind"/>
    <property type="match status" value="1"/>
</dbReference>
<dbReference type="InterPro" id="IPR019999">
    <property type="entry name" value="Anth_synth_I-like"/>
</dbReference>
<evidence type="ECO:0000313" key="13">
    <source>
        <dbReference type="EMBL" id="KAB1480015.1"/>
    </source>
</evidence>
<accession>A0A833CCX3</accession>
<comment type="function">
    <text evidence="9">Part of a heterotetrameric complex that catalyzes the two-step biosynthesis of anthranilate, an intermediate in the biosynthesis of L-tryptophan. In the first step, the glutamine-binding beta subunit (TrpG) of anthranilate synthase (AS) provides the glutamine amidotransferase activity which generates ammonia as a substrate that, along with chorismate, is used in the second step, catalyzed by the large alpha subunit of AS (TrpE) to produce anthranilate. In the absence of TrpG, TrpE can synthesize anthranilate directly from chorismate and high concentrations of ammonia.</text>
</comment>
<dbReference type="NCBIfam" id="TIGR00553">
    <property type="entry name" value="pabB"/>
    <property type="match status" value="1"/>
</dbReference>
<dbReference type="Proteomes" id="UP000434554">
    <property type="component" value="Unassembled WGS sequence"/>
</dbReference>
<comment type="caution">
    <text evidence="13">The sequence shown here is derived from an EMBL/GenBank/DDBJ whole genome shotgun (WGS) entry which is preliminary data.</text>
</comment>
<reference evidence="13 14" key="1">
    <citation type="submission" date="2019-09" db="EMBL/GenBank/DDBJ databases">
        <title>Draft genome sequence of 3 type strains from the CCUG.</title>
        <authorList>
            <person name="Pineiro-Iglesias B."/>
            <person name="Tunovic T."/>
            <person name="Unosson C."/>
            <person name="Inganas E."/>
            <person name="Ohlen M."/>
            <person name="Cardew S."/>
            <person name="Jensie-Markopoulos S."/>
            <person name="Salva-Serra F."/>
            <person name="Jaen-Luchoro D."/>
            <person name="Karlsson R."/>
            <person name="Svensson-Stadler L."/>
            <person name="Chun J."/>
            <person name="Moore E."/>
        </authorList>
    </citation>
    <scope>NUCLEOTIDE SEQUENCE [LARGE SCALE GENOMIC DNA]</scope>
    <source>
        <strain evidence="13 14">CCUG 65427</strain>
    </source>
</reference>
<dbReference type="Gene3D" id="3.60.120.10">
    <property type="entry name" value="Anthranilate synthase"/>
    <property type="match status" value="1"/>
</dbReference>
<dbReference type="GO" id="GO:0046872">
    <property type="term" value="F:metal ion binding"/>
    <property type="evidence" value="ECO:0007669"/>
    <property type="project" value="UniProtKB-KW"/>
</dbReference>